<dbReference type="GO" id="GO:0005524">
    <property type="term" value="F:ATP binding"/>
    <property type="evidence" value="ECO:0007669"/>
    <property type="project" value="UniProtKB-UniRule"/>
</dbReference>
<dbReference type="InterPro" id="IPR004424">
    <property type="entry name" value="IspE"/>
</dbReference>
<dbReference type="EC" id="2.7.1.148" evidence="2 9"/>
<evidence type="ECO:0000256" key="2">
    <source>
        <dbReference type="ARBA" id="ARBA00012052"/>
    </source>
</evidence>
<comment type="function">
    <text evidence="9">Catalyzes the phosphorylation of the position 2 hydroxy group of 4-diphosphocytidyl-2C-methyl-D-erythritol.</text>
</comment>
<dbReference type="GO" id="GO:0016114">
    <property type="term" value="P:terpenoid biosynthetic process"/>
    <property type="evidence" value="ECO:0007669"/>
    <property type="project" value="UniProtKB-UniRule"/>
</dbReference>
<keyword evidence="13" id="KW-1185">Reference proteome</keyword>
<evidence type="ECO:0000259" key="11">
    <source>
        <dbReference type="Pfam" id="PF08544"/>
    </source>
</evidence>
<sequence>MSSRSRVTTAVTVRAPAKINLYLAVGAARPDGFHPVATVYQAIGLYDDLTARPGGSGTNPVRLALHAADHVDAGAVPLAPGTNLVHRAAQLLGAHHGRTLRADVEIAKAVPVAGGLAGGSADAAAALVALDRLHDLRTPDEALLAIAAELGSDVPFSLLGGTAAGVGRGEQVTPYSDPAIADAAWWWVVVPQALGLSTPSVYQHFDRMRPDAAESVVVPDRVIAALASQDPVTLAAVLHNDLQAPALDLRPELADVLADGEAAGALRGIVSGSGPTCVFLCGSPDEAREVAGRLQASYDVVLVATGPVAGAHRVEYV</sequence>
<dbReference type="Pfam" id="PF00288">
    <property type="entry name" value="GHMP_kinases_N"/>
    <property type="match status" value="1"/>
</dbReference>
<dbReference type="Gene3D" id="3.30.230.10">
    <property type="match status" value="1"/>
</dbReference>
<evidence type="ECO:0000256" key="6">
    <source>
        <dbReference type="ARBA" id="ARBA00022777"/>
    </source>
</evidence>
<dbReference type="Pfam" id="PF08544">
    <property type="entry name" value="GHMP_kinases_C"/>
    <property type="match status" value="1"/>
</dbReference>
<keyword evidence="5 9" id="KW-0547">Nucleotide-binding</keyword>
<proteinExistence type="inferred from homology"/>
<keyword evidence="6 9" id="KW-0418">Kinase</keyword>
<feature type="active site" evidence="9">
    <location>
        <position position="153"/>
    </location>
</feature>
<evidence type="ECO:0000256" key="4">
    <source>
        <dbReference type="ARBA" id="ARBA00022679"/>
    </source>
</evidence>
<dbReference type="SUPFAM" id="SSF54211">
    <property type="entry name" value="Ribosomal protein S5 domain 2-like"/>
    <property type="match status" value="1"/>
</dbReference>
<feature type="binding site" evidence="9">
    <location>
        <begin position="111"/>
        <end position="121"/>
    </location>
    <ligand>
        <name>ATP</name>
        <dbReference type="ChEBI" id="CHEBI:30616"/>
    </ligand>
</feature>
<evidence type="ECO:0000256" key="8">
    <source>
        <dbReference type="ARBA" id="ARBA00032554"/>
    </source>
</evidence>
<evidence type="ECO:0000256" key="1">
    <source>
        <dbReference type="ARBA" id="ARBA00009684"/>
    </source>
</evidence>
<dbReference type="GO" id="GO:0019288">
    <property type="term" value="P:isopentenyl diphosphate biosynthetic process, methylerythritol 4-phosphate pathway"/>
    <property type="evidence" value="ECO:0007669"/>
    <property type="project" value="UniProtKB-UniRule"/>
</dbReference>
<feature type="domain" description="GHMP kinase C-terminal" evidence="11">
    <location>
        <begin position="223"/>
        <end position="298"/>
    </location>
</feature>
<dbReference type="SUPFAM" id="SSF55060">
    <property type="entry name" value="GHMP Kinase, C-terminal domain"/>
    <property type="match status" value="1"/>
</dbReference>
<feature type="active site" evidence="9">
    <location>
        <position position="18"/>
    </location>
</feature>
<dbReference type="InterPro" id="IPR006204">
    <property type="entry name" value="GHMP_kinase_N_dom"/>
</dbReference>
<dbReference type="NCBIfam" id="NF002870">
    <property type="entry name" value="PRK03188.1"/>
    <property type="match status" value="1"/>
</dbReference>
<dbReference type="PANTHER" id="PTHR43527:SF2">
    <property type="entry name" value="4-DIPHOSPHOCYTIDYL-2-C-METHYL-D-ERYTHRITOL KINASE, CHLOROPLASTIC"/>
    <property type="match status" value="1"/>
</dbReference>
<accession>A0A6P0HML0</accession>
<dbReference type="InterPro" id="IPR020568">
    <property type="entry name" value="Ribosomal_Su5_D2-typ_SF"/>
</dbReference>
<dbReference type="NCBIfam" id="TIGR00154">
    <property type="entry name" value="ispE"/>
    <property type="match status" value="1"/>
</dbReference>
<dbReference type="HAMAP" id="MF_00061">
    <property type="entry name" value="IspE"/>
    <property type="match status" value="1"/>
</dbReference>
<comment type="pathway">
    <text evidence="9">Isoprenoid biosynthesis; isopentenyl diphosphate biosynthesis via DXP pathway; isopentenyl diphosphate from 1-deoxy-D-xylulose 5-phosphate: step 3/6.</text>
</comment>
<keyword evidence="7 9" id="KW-0067">ATP-binding</keyword>
<dbReference type="RefSeq" id="WP_163773472.1">
    <property type="nucleotide sequence ID" value="NZ_JAAGXA010000013.1"/>
</dbReference>
<dbReference type="InterPro" id="IPR036554">
    <property type="entry name" value="GHMP_kinase_C_sf"/>
</dbReference>
<dbReference type="EMBL" id="JAAGXA010000013">
    <property type="protein sequence ID" value="NEN79918.1"/>
    <property type="molecule type" value="Genomic_DNA"/>
</dbReference>
<dbReference type="InterPro" id="IPR014721">
    <property type="entry name" value="Ribsml_uS5_D2-typ_fold_subgr"/>
</dbReference>
<comment type="similarity">
    <text evidence="1 9">Belongs to the GHMP kinase family. IspE subfamily.</text>
</comment>
<dbReference type="GO" id="GO:0050515">
    <property type="term" value="F:4-(cytidine 5'-diphospho)-2-C-methyl-D-erythritol kinase activity"/>
    <property type="evidence" value="ECO:0007669"/>
    <property type="project" value="UniProtKB-UniRule"/>
</dbReference>
<protein>
    <recommendedName>
        <fullName evidence="3 9">4-diphosphocytidyl-2-C-methyl-D-erythritol kinase</fullName>
        <shortName evidence="9">CMK</shortName>
        <ecNumber evidence="2 9">2.7.1.148</ecNumber>
    </recommendedName>
    <alternativeName>
        <fullName evidence="8 9">4-(cytidine-5'-diphospho)-2-C-methyl-D-erythritol kinase</fullName>
    </alternativeName>
</protein>
<dbReference type="PANTHER" id="PTHR43527">
    <property type="entry name" value="4-DIPHOSPHOCYTIDYL-2-C-METHYL-D-ERYTHRITOL KINASE, CHLOROPLASTIC"/>
    <property type="match status" value="1"/>
</dbReference>
<dbReference type="InterPro" id="IPR013750">
    <property type="entry name" value="GHMP_kinase_C_dom"/>
</dbReference>
<gene>
    <name evidence="9" type="primary">ispE</name>
    <name evidence="12" type="ORF">G3T38_16740</name>
</gene>
<evidence type="ECO:0000256" key="7">
    <source>
        <dbReference type="ARBA" id="ARBA00022840"/>
    </source>
</evidence>
<evidence type="ECO:0000259" key="10">
    <source>
        <dbReference type="Pfam" id="PF00288"/>
    </source>
</evidence>
<evidence type="ECO:0000313" key="13">
    <source>
        <dbReference type="Proteomes" id="UP000468687"/>
    </source>
</evidence>
<dbReference type="Proteomes" id="UP000468687">
    <property type="component" value="Unassembled WGS sequence"/>
</dbReference>
<dbReference type="AlphaFoldDB" id="A0A6P0HML0"/>
<comment type="catalytic activity">
    <reaction evidence="9">
        <text>4-CDP-2-C-methyl-D-erythritol + ATP = 4-CDP-2-C-methyl-D-erythritol 2-phosphate + ADP + H(+)</text>
        <dbReference type="Rhea" id="RHEA:18437"/>
        <dbReference type="ChEBI" id="CHEBI:15378"/>
        <dbReference type="ChEBI" id="CHEBI:30616"/>
        <dbReference type="ChEBI" id="CHEBI:57823"/>
        <dbReference type="ChEBI" id="CHEBI:57919"/>
        <dbReference type="ChEBI" id="CHEBI:456216"/>
        <dbReference type="EC" id="2.7.1.148"/>
    </reaction>
</comment>
<feature type="domain" description="GHMP kinase N-terminal" evidence="10">
    <location>
        <begin position="83"/>
        <end position="161"/>
    </location>
</feature>
<keyword evidence="9" id="KW-0414">Isoprene biosynthesis</keyword>
<reference evidence="12 13" key="1">
    <citation type="journal article" date="2014" name="Int. J. Syst. Evol. Microbiol.">
        <title>Nocardioides zeae sp. nov., isolated from the stem of Zea mays.</title>
        <authorList>
            <person name="Glaeser S.P."/>
            <person name="McInroy J.A."/>
            <person name="Busse H.J."/>
            <person name="Kampfer P."/>
        </authorList>
    </citation>
    <scope>NUCLEOTIDE SEQUENCE [LARGE SCALE GENOMIC DNA]</scope>
    <source>
        <strain evidence="12 13">JCM 30728</strain>
    </source>
</reference>
<comment type="caution">
    <text evidence="12">The sequence shown here is derived from an EMBL/GenBank/DDBJ whole genome shotgun (WGS) entry which is preliminary data.</text>
</comment>
<dbReference type="UniPathway" id="UPA00056">
    <property type="reaction ID" value="UER00094"/>
</dbReference>
<dbReference type="PIRSF" id="PIRSF010376">
    <property type="entry name" value="IspE"/>
    <property type="match status" value="1"/>
</dbReference>
<evidence type="ECO:0000313" key="12">
    <source>
        <dbReference type="EMBL" id="NEN79918.1"/>
    </source>
</evidence>
<evidence type="ECO:0000256" key="9">
    <source>
        <dbReference type="HAMAP-Rule" id="MF_00061"/>
    </source>
</evidence>
<name>A0A6P0HML0_9ACTN</name>
<evidence type="ECO:0000256" key="3">
    <source>
        <dbReference type="ARBA" id="ARBA00017473"/>
    </source>
</evidence>
<organism evidence="12 13">
    <name type="scientific">Nocardioides zeae</name>
    <dbReference type="NCBI Taxonomy" id="1457234"/>
    <lineage>
        <taxon>Bacteria</taxon>
        <taxon>Bacillati</taxon>
        <taxon>Actinomycetota</taxon>
        <taxon>Actinomycetes</taxon>
        <taxon>Propionibacteriales</taxon>
        <taxon>Nocardioidaceae</taxon>
        <taxon>Nocardioides</taxon>
    </lineage>
</organism>
<keyword evidence="4 9" id="KW-0808">Transferase</keyword>
<dbReference type="Gene3D" id="3.30.70.890">
    <property type="entry name" value="GHMP kinase, C-terminal domain"/>
    <property type="match status" value="1"/>
</dbReference>
<evidence type="ECO:0000256" key="5">
    <source>
        <dbReference type="ARBA" id="ARBA00022741"/>
    </source>
</evidence>